<evidence type="ECO:0000256" key="2">
    <source>
        <dbReference type="ARBA" id="ARBA00023125"/>
    </source>
</evidence>
<accession>A0ABU3B9R5</accession>
<evidence type="ECO:0000256" key="3">
    <source>
        <dbReference type="ARBA" id="ARBA00023163"/>
    </source>
</evidence>
<dbReference type="PRINTS" id="PR00455">
    <property type="entry name" value="HTHTETR"/>
</dbReference>
<dbReference type="RefSeq" id="WP_311659256.1">
    <property type="nucleotide sequence ID" value="NZ_JAVRHY010000009.1"/>
</dbReference>
<evidence type="ECO:0000259" key="5">
    <source>
        <dbReference type="PROSITE" id="PS50977"/>
    </source>
</evidence>
<name>A0ABU3B9R5_9GAMM</name>
<dbReference type="InterPro" id="IPR009057">
    <property type="entry name" value="Homeodomain-like_sf"/>
</dbReference>
<evidence type="ECO:0000313" key="6">
    <source>
        <dbReference type="EMBL" id="MDT0618974.1"/>
    </source>
</evidence>
<organism evidence="6 7">
    <name type="scientific">Spectribacter acetivorans</name>
    <dbReference type="NCBI Taxonomy" id="3075603"/>
    <lineage>
        <taxon>Bacteria</taxon>
        <taxon>Pseudomonadati</taxon>
        <taxon>Pseudomonadota</taxon>
        <taxon>Gammaproteobacteria</taxon>
        <taxon>Salinisphaerales</taxon>
        <taxon>Salinisphaeraceae</taxon>
        <taxon>Spectribacter</taxon>
    </lineage>
</organism>
<dbReference type="EMBL" id="JAVRHY010000009">
    <property type="protein sequence ID" value="MDT0618974.1"/>
    <property type="molecule type" value="Genomic_DNA"/>
</dbReference>
<evidence type="ECO:0000256" key="4">
    <source>
        <dbReference type="PROSITE-ProRule" id="PRU00335"/>
    </source>
</evidence>
<evidence type="ECO:0000256" key="1">
    <source>
        <dbReference type="ARBA" id="ARBA00023015"/>
    </source>
</evidence>
<evidence type="ECO:0000313" key="7">
    <source>
        <dbReference type="Proteomes" id="UP001259982"/>
    </source>
</evidence>
<feature type="domain" description="HTH tetR-type" evidence="5">
    <location>
        <begin position="8"/>
        <end position="68"/>
    </location>
</feature>
<keyword evidence="3" id="KW-0804">Transcription</keyword>
<dbReference type="PROSITE" id="PS50977">
    <property type="entry name" value="HTH_TETR_2"/>
    <property type="match status" value="1"/>
</dbReference>
<dbReference type="InterPro" id="IPR036271">
    <property type="entry name" value="Tet_transcr_reg_TetR-rel_C_sf"/>
</dbReference>
<proteinExistence type="predicted"/>
<dbReference type="SUPFAM" id="SSF46689">
    <property type="entry name" value="Homeodomain-like"/>
    <property type="match status" value="1"/>
</dbReference>
<dbReference type="Proteomes" id="UP001259982">
    <property type="component" value="Unassembled WGS sequence"/>
</dbReference>
<dbReference type="PROSITE" id="PS01081">
    <property type="entry name" value="HTH_TETR_1"/>
    <property type="match status" value="1"/>
</dbReference>
<sequence length="209" mass="23249">MEAATQAFDGADKIRRAAADLFGERGFDAVSIAHIAERAGSSKANIFHHFGSKEALYFAVLREAVDRSTDHFRDAMRAELDPSQRVERAIRGSLTVLFEDPERARLIFREIMESGPCRAEALANEVFGDDFTALTRLFADIQPAGETEGAVPPSFLAHVLLSCNVMLFHCHQVLRHLPGGEYAEQQEHYIKMLSDVLLSSMRAKQETNA</sequence>
<gene>
    <name evidence="6" type="ORF">RM531_10850</name>
</gene>
<keyword evidence="2 4" id="KW-0238">DNA-binding</keyword>
<dbReference type="InterPro" id="IPR050109">
    <property type="entry name" value="HTH-type_TetR-like_transc_reg"/>
</dbReference>
<dbReference type="PANTHER" id="PTHR30055">
    <property type="entry name" value="HTH-TYPE TRANSCRIPTIONAL REGULATOR RUTR"/>
    <property type="match status" value="1"/>
</dbReference>
<keyword evidence="1" id="KW-0805">Transcription regulation</keyword>
<comment type="caution">
    <text evidence="6">The sequence shown here is derived from an EMBL/GenBank/DDBJ whole genome shotgun (WGS) entry which is preliminary data.</text>
</comment>
<protein>
    <submittedName>
        <fullName evidence="6">TetR family transcriptional regulator</fullName>
    </submittedName>
</protein>
<keyword evidence="7" id="KW-1185">Reference proteome</keyword>
<dbReference type="Gene3D" id="1.10.357.10">
    <property type="entry name" value="Tetracycline Repressor, domain 2"/>
    <property type="match status" value="1"/>
</dbReference>
<dbReference type="Pfam" id="PF00440">
    <property type="entry name" value="TetR_N"/>
    <property type="match status" value="1"/>
</dbReference>
<reference evidence="6 7" key="1">
    <citation type="submission" date="2023-09" db="EMBL/GenBank/DDBJ databases">
        <authorList>
            <person name="Rey-Velasco X."/>
        </authorList>
    </citation>
    <scope>NUCLEOTIDE SEQUENCE [LARGE SCALE GENOMIC DNA]</scope>
    <source>
        <strain evidence="6 7">P385</strain>
    </source>
</reference>
<dbReference type="SUPFAM" id="SSF48498">
    <property type="entry name" value="Tetracyclin repressor-like, C-terminal domain"/>
    <property type="match status" value="1"/>
</dbReference>
<dbReference type="InterPro" id="IPR001647">
    <property type="entry name" value="HTH_TetR"/>
</dbReference>
<dbReference type="PANTHER" id="PTHR30055:SF234">
    <property type="entry name" value="HTH-TYPE TRANSCRIPTIONAL REGULATOR BETI"/>
    <property type="match status" value="1"/>
</dbReference>
<feature type="DNA-binding region" description="H-T-H motif" evidence="4">
    <location>
        <begin position="31"/>
        <end position="50"/>
    </location>
</feature>
<dbReference type="InterPro" id="IPR023772">
    <property type="entry name" value="DNA-bd_HTH_TetR-type_CS"/>
</dbReference>